<evidence type="ECO:0000313" key="3">
    <source>
        <dbReference type="Proteomes" id="UP001256711"/>
    </source>
</evidence>
<gene>
    <name evidence="2" type="ORF">P7H43_11175</name>
</gene>
<name>A0AAW8TXQ6_9ENTE</name>
<keyword evidence="1" id="KW-0175">Coiled coil</keyword>
<dbReference type="RefSeq" id="WP_270597710.1">
    <property type="nucleotide sequence ID" value="NZ_CAUGVL010000020.1"/>
</dbReference>
<evidence type="ECO:0000256" key="1">
    <source>
        <dbReference type="SAM" id="Coils"/>
    </source>
</evidence>
<proteinExistence type="predicted"/>
<evidence type="ECO:0000313" key="2">
    <source>
        <dbReference type="EMBL" id="MDT2811038.1"/>
    </source>
</evidence>
<reference evidence="2" key="1">
    <citation type="submission" date="2023-03" db="EMBL/GenBank/DDBJ databases">
        <authorList>
            <person name="Shen W."/>
            <person name="Cai J."/>
        </authorList>
    </citation>
    <scope>NUCLEOTIDE SEQUENCE</scope>
    <source>
        <strain evidence="2">B226-2</strain>
    </source>
</reference>
<dbReference type="Proteomes" id="UP001256711">
    <property type="component" value="Unassembled WGS sequence"/>
</dbReference>
<organism evidence="2 3">
    <name type="scientific">Enterococcus asini</name>
    <dbReference type="NCBI Taxonomy" id="57732"/>
    <lineage>
        <taxon>Bacteria</taxon>
        <taxon>Bacillati</taxon>
        <taxon>Bacillota</taxon>
        <taxon>Bacilli</taxon>
        <taxon>Lactobacillales</taxon>
        <taxon>Enterococcaceae</taxon>
        <taxon>Enterococcus</taxon>
    </lineage>
</organism>
<sequence>MKEALERIRVAEEKNEAAKKSQEADLAQLRTEKERALASLVEDLRTKRGQLHADEEQKLQQALTDEKNSLVQEAQAERQSFQALYEERHETLVNEIIERVTSTYGS</sequence>
<accession>A0AAW8TXQ6</accession>
<dbReference type="AlphaFoldDB" id="A0AAW8TXQ6"/>
<dbReference type="EMBL" id="JARQBJ010000005">
    <property type="protein sequence ID" value="MDT2811038.1"/>
    <property type="molecule type" value="Genomic_DNA"/>
</dbReference>
<feature type="coiled-coil region" evidence="1">
    <location>
        <begin position="1"/>
        <end position="73"/>
    </location>
</feature>
<comment type="caution">
    <text evidence="2">The sequence shown here is derived from an EMBL/GenBank/DDBJ whole genome shotgun (WGS) entry which is preliminary data.</text>
</comment>
<protein>
    <submittedName>
        <fullName evidence="2">Uncharacterized protein</fullName>
    </submittedName>
</protein>